<dbReference type="GO" id="GO:0005576">
    <property type="term" value="C:extracellular region"/>
    <property type="evidence" value="ECO:0007669"/>
    <property type="project" value="InterPro"/>
</dbReference>
<name>A0A8J2PE43_9HEXA</name>
<dbReference type="AlphaFoldDB" id="A0A8J2PE43"/>
<gene>
    <name evidence="2" type="ORF">AFUS01_LOCUS22273</name>
</gene>
<dbReference type="PROSITE" id="PS51390">
    <property type="entry name" value="WAP"/>
    <property type="match status" value="1"/>
</dbReference>
<feature type="non-terminal residue" evidence="2">
    <location>
        <position position="1"/>
    </location>
</feature>
<dbReference type="Pfam" id="PF00095">
    <property type="entry name" value="WAP"/>
    <property type="match status" value="1"/>
</dbReference>
<proteinExistence type="predicted"/>
<reference evidence="2" key="1">
    <citation type="submission" date="2021-06" db="EMBL/GenBank/DDBJ databases">
        <authorList>
            <person name="Hodson N. C."/>
            <person name="Mongue J. A."/>
            <person name="Jaron S. K."/>
        </authorList>
    </citation>
    <scope>NUCLEOTIDE SEQUENCE</scope>
</reference>
<organism evidence="2 3">
    <name type="scientific">Allacma fusca</name>
    <dbReference type="NCBI Taxonomy" id="39272"/>
    <lineage>
        <taxon>Eukaryota</taxon>
        <taxon>Metazoa</taxon>
        <taxon>Ecdysozoa</taxon>
        <taxon>Arthropoda</taxon>
        <taxon>Hexapoda</taxon>
        <taxon>Collembola</taxon>
        <taxon>Symphypleona</taxon>
        <taxon>Sminthuridae</taxon>
        <taxon>Allacma</taxon>
    </lineage>
</organism>
<sequence>TLTSAWHHPTSDFYPSRRLYYKNPRNAPSEFCPRDEAQAQLQGRTCLRKCTSDEDCKSKRKRCLCDGACGLSCIKPGAVSNTNIETSVSKSHPAPTWLHTFRTQEIILEKKTPKFSVLLWTSLR</sequence>
<feature type="domain" description="WAP" evidence="1">
    <location>
        <begin position="24"/>
        <end position="77"/>
    </location>
</feature>
<accession>A0A8J2PE43</accession>
<protein>
    <recommendedName>
        <fullName evidence="1">WAP domain-containing protein</fullName>
    </recommendedName>
</protein>
<dbReference type="OrthoDB" id="5804959at2759"/>
<dbReference type="EMBL" id="CAJVCH010257658">
    <property type="protein sequence ID" value="CAG7733851.1"/>
    <property type="molecule type" value="Genomic_DNA"/>
</dbReference>
<evidence type="ECO:0000259" key="1">
    <source>
        <dbReference type="PROSITE" id="PS51390"/>
    </source>
</evidence>
<evidence type="ECO:0000313" key="3">
    <source>
        <dbReference type="Proteomes" id="UP000708208"/>
    </source>
</evidence>
<dbReference type="GO" id="GO:0030414">
    <property type="term" value="F:peptidase inhibitor activity"/>
    <property type="evidence" value="ECO:0007669"/>
    <property type="project" value="InterPro"/>
</dbReference>
<dbReference type="Proteomes" id="UP000708208">
    <property type="component" value="Unassembled WGS sequence"/>
</dbReference>
<evidence type="ECO:0000313" key="2">
    <source>
        <dbReference type="EMBL" id="CAG7733851.1"/>
    </source>
</evidence>
<comment type="caution">
    <text evidence="2">The sequence shown here is derived from an EMBL/GenBank/DDBJ whole genome shotgun (WGS) entry which is preliminary data.</text>
</comment>
<dbReference type="InterPro" id="IPR008197">
    <property type="entry name" value="WAP_dom"/>
</dbReference>
<keyword evidence="3" id="KW-1185">Reference proteome</keyword>